<dbReference type="InterPro" id="IPR019734">
    <property type="entry name" value="TPR_rpt"/>
</dbReference>
<keyword evidence="3" id="KW-0812">Transmembrane</keyword>
<protein>
    <submittedName>
        <fullName evidence="4">Tetratricopeptide repeat protein</fullName>
    </submittedName>
</protein>
<keyword evidence="2" id="KW-0175">Coiled coil</keyword>
<dbReference type="Pfam" id="PF13432">
    <property type="entry name" value="TPR_16"/>
    <property type="match status" value="2"/>
</dbReference>
<evidence type="ECO:0000256" key="2">
    <source>
        <dbReference type="SAM" id="Coils"/>
    </source>
</evidence>
<feature type="coiled-coil region" evidence="2">
    <location>
        <begin position="59"/>
        <end position="93"/>
    </location>
</feature>
<proteinExistence type="predicted"/>
<reference evidence="4 5" key="1">
    <citation type="submission" date="2019-08" db="EMBL/GenBank/DDBJ databases">
        <title>Luteimonas viscosus sp. nov., isolated from soil of a sunflower field.</title>
        <authorList>
            <person name="Jianli Z."/>
            <person name="Ying Z."/>
        </authorList>
    </citation>
    <scope>NUCLEOTIDE SEQUENCE [LARGE SCALE GENOMIC DNA]</scope>
    <source>
        <strain evidence="4 5">XBU10</strain>
    </source>
</reference>
<keyword evidence="3" id="KW-0472">Membrane</keyword>
<accession>A0A5D4XK95</accession>
<keyword evidence="5" id="KW-1185">Reference proteome</keyword>
<comment type="caution">
    <text evidence="4">The sequence shown here is derived from an EMBL/GenBank/DDBJ whole genome shotgun (WGS) entry which is preliminary data.</text>
</comment>
<dbReference type="EMBL" id="VTFT01000001">
    <property type="protein sequence ID" value="TYT24959.1"/>
    <property type="molecule type" value="Genomic_DNA"/>
</dbReference>
<dbReference type="SUPFAM" id="SSF48452">
    <property type="entry name" value="TPR-like"/>
    <property type="match status" value="1"/>
</dbReference>
<name>A0A5D4XK95_9GAMM</name>
<evidence type="ECO:0000313" key="4">
    <source>
        <dbReference type="EMBL" id="TYT24959.1"/>
    </source>
</evidence>
<feature type="transmembrane region" description="Helical" evidence="3">
    <location>
        <begin position="21"/>
        <end position="42"/>
    </location>
</feature>
<organism evidence="4 5">
    <name type="scientific">Luteimonas viscosa</name>
    <dbReference type="NCBI Taxonomy" id="1132694"/>
    <lineage>
        <taxon>Bacteria</taxon>
        <taxon>Pseudomonadati</taxon>
        <taxon>Pseudomonadota</taxon>
        <taxon>Gammaproteobacteria</taxon>
        <taxon>Lysobacterales</taxon>
        <taxon>Lysobacteraceae</taxon>
        <taxon>Luteimonas</taxon>
    </lineage>
</organism>
<evidence type="ECO:0000256" key="1">
    <source>
        <dbReference type="PROSITE-ProRule" id="PRU00339"/>
    </source>
</evidence>
<dbReference type="Proteomes" id="UP000324973">
    <property type="component" value="Unassembled WGS sequence"/>
</dbReference>
<dbReference type="OrthoDB" id="600613at2"/>
<dbReference type="AlphaFoldDB" id="A0A5D4XK95"/>
<keyword evidence="1" id="KW-0802">TPR repeat</keyword>
<evidence type="ECO:0000313" key="5">
    <source>
        <dbReference type="Proteomes" id="UP000324973"/>
    </source>
</evidence>
<dbReference type="Gene3D" id="1.25.40.10">
    <property type="entry name" value="Tetratricopeptide repeat domain"/>
    <property type="match status" value="1"/>
</dbReference>
<feature type="repeat" description="TPR" evidence="1">
    <location>
        <begin position="93"/>
        <end position="126"/>
    </location>
</feature>
<dbReference type="InterPro" id="IPR011990">
    <property type="entry name" value="TPR-like_helical_dom_sf"/>
</dbReference>
<keyword evidence="3" id="KW-1133">Transmembrane helix</keyword>
<sequence>MEAMDDKRIEHALSKLRRSSAMSMLMIAAGAVFLVGALYYSATRLTPLEQKIQALQTSEAEMSRKITVLNGELEEKRKELVEVETRLRKLDEALPLLQAGTRHLMSREYPEAIKSYQDFLAVSPDSSEAHNFLGYAEFRYAKSLEDPSAAKEHYDRARASLEKAVALQEGTAGRYRWAQYNLALLHFQLGDKEAALEAVAGTLAGSPAMVEMLCKDGQFRPMRLDDEIGARFVEIVDGVANARGLNTCWVTTARR</sequence>
<gene>
    <name evidence="4" type="ORF">FZO89_00940</name>
</gene>
<evidence type="ECO:0000256" key="3">
    <source>
        <dbReference type="SAM" id="Phobius"/>
    </source>
</evidence>
<dbReference type="PROSITE" id="PS50005">
    <property type="entry name" value="TPR"/>
    <property type="match status" value="1"/>
</dbReference>